<organism evidence="5 6">
    <name type="scientific">Phoenix dactylifera</name>
    <name type="common">Date palm</name>
    <dbReference type="NCBI Taxonomy" id="42345"/>
    <lineage>
        <taxon>Eukaryota</taxon>
        <taxon>Viridiplantae</taxon>
        <taxon>Streptophyta</taxon>
        <taxon>Embryophyta</taxon>
        <taxon>Tracheophyta</taxon>
        <taxon>Spermatophyta</taxon>
        <taxon>Magnoliopsida</taxon>
        <taxon>Liliopsida</taxon>
        <taxon>Arecaceae</taxon>
        <taxon>Coryphoideae</taxon>
        <taxon>Phoeniceae</taxon>
        <taxon>Phoenix</taxon>
    </lineage>
</organism>
<keyword evidence="5" id="KW-1185">Reference proteome</keyword>
<accession>A0A8B8JA73</accession>
<dbReference type="GeneID" id="103716840"/>
<evidence type="ECO:0000256" key="2">
    <source>
        <dbReference type="ARBA" id="ARBA00022801"/>
    </source>
</evidence>
<dbReference type="UniPathway" id="UPA00545">
    <property type="reaction ID" value="UER00823"/>
</dbReference>
<evidence type="ECO:0000313" key="5">
    <source>
        <dbReference type="Proteomes" id="UP000228380"/>
    </source>
</evidence>
<evidence type="ECO:0000256" key="3">
    <source>
        <dbReference type="ARBA" id="ARBA00023085"/>
    </source>
</evidence>
<keyword evidence="3" id="KW-0063">Aspartyl esterase</keyword>
<evidence type="ECO:0000256" key="1">
    <source>
        <dbReference type="ARBA" id="ARBA00005184"/>
    </source>
</evidence>
<dbReference type="InterPro" id="IPR011050">
    <property type="entry name" value="Pectin_lyase_fold/virulence"/>
</dbReference>
<dbReference type="Pfam" id="PF01095">
    <property type="entry name" value="Pectinesterase"/>
    <property type="match status" value="1"/>
</dbReference>
<dbReference type="PANTHER" id="PTHR31707">
    <property type="entry name" value="PECTINESTERASE"/>
    <property type="match status" value="1"/>
</dbReference>
<dbReference type="RefSeq" id="XP_026664175.2">
    <property type="nucleotide sequence ID" value="XM_026808374.2"/>
</dbReference>
<protein>
    <submittedName>
        <fullName evidence="6">Pectinesterase 3</fullName>
    </submittedName>
</protein>
<dbReference type="Proteomes" id="UP000228380">
    <property type="component" value="Chromosome 4"/>
</dbReference>
<name>A0A8B8JA73_PHODC</name>
<gene>
    <name evidence="6" type="primary">LOC103716840</name>
</gene>
<dbReference type="GO" id="GO:0042545">
    <property type="term" value="P:cell wall modification"/>
    <property type="evidence" value="ECO:0007669"/>
    <property type="project" value="InterPro"/>
</dbReference>
<feature type="domain" description="Pectinesterase catalytic" evidence="4">
    <location>
        <begin position="11"/>
        <end position="245"/>
    </location>
</feature>
<dbReference type="KEGG" id="pda:103716840"/>
<evidence type="ECO:0000313" key="6">
    <source>
        <dbReference type="RefSeq" id="XP_026664175.2"/>
    </source>
</evidence>
<dbReference type="InterPro" id="IPR000070">
    <property type="entry name" value="Pectinesterase_cat"/>
</dbReference>
<keyword evidence="2" id="KW-0378">Hydrolase</keyword>
<dbReference type="Gene3D" id="2.160.20.10">
    <property type="entry name" value="Single-stranded right-handed beta-helix, Pectin lyase-like"/>
    <property type="match status" value="1"/>
</dbReference>
<dbReference type="GO" id="GO:0030599">
    <property type="term" value="F:pectinesterase activity"/>
    <property type="evidence" value="ECO:0007669"/>
    <property type="project" value="InterPro"/>
</dbReference>
<reference evidence="5" key="1">
    <citation type="journal article" date="2019" name="Nat. Commun.">
        <title>Genome-wide association mapping of date palm fruit traits.</title>
        <authorList>
            <person name="Hazzouri K.M."/>
            <person name="Gros-Balthazard M."/>
            <person name="Flowers J.M."/>
            <person name="Copetti D."/>
            <person name="Lemansour A."/>
            <person name="Lebrun M."/>
            <person name="Masmoudi K."/>
            <person name="Ferrand S."/>
            <person name="Dhar M.I."/>
            <person name="Fresquez Z.A."/>
            <person name="Rosas U."/>
            <person name="Zhang J."/>
            <person name="Talag J."/>
            <person name="Lee S."/>
            <person name="Kudrna D."/>
            <person name="Powell R.F."/>
            <person name="Leitch I.J."/>
            <person name="Krueger R.R."/>
            <person name="Wing R.A."/>
            <person name="Amiri K.M.A."/>
            <person name="Purugganan M.D."/>
        </authorList>
    </citation>
    <scope>NUCLEOTIDE SEQUENCE [LARGE SCALE GENOMIC DNA]</scope>
    <source>
        <strain evidence="5">cv. Khalas</strain>
    </source>
</reference>
<comment type="pathway">
    <text evidence="1">Glycan metabolism; pectin degradation; 2-dehydro-3-deoxy-D-gluconate from pectin: step 1/5.</text>
</comment>
<proteinExistence type="predicted"/>
<dbReference type="AlphaFoldDB" id="A0A8B8JA73"/>
<sequence>MLRISHHSHYIISTSEKGWEMSYHYTNTSAAAFGAGLILQDLKIENKAGPHGVQAVALLVAGDQSVINRCGIEGYHDTLYAHNNRQFYRDSWISGTVDVIFGNAAAAFQNCQIFARKPLNGHNKNTITAQGRICPTQNSGMSFQDCQVLPADDLKPVMGSVRTYLGRPWRTYARVVFMQSFLAEHIDPKGYISWNAGPDTVYYGEYQNWGPGANTKDRVKWPGCHSFTDSSEVEDFTVARLIQGDTWLKYSGVPYKVWF</sequence>
<dbReference type="OrthoDB" id="2019149at2759"/>
<dbReference type="InterPro" id="IPR012334">
    <property type="entry name" value="Pectin_lyas_fold"/>
</dbReference>
<evidence type="ECO:0000259" key="4">
    <source>
        <dbReference type="Pfam" id="PF01095"/>
    </source>
</evidence>
<dbReference type="GO" id="GO:0045490">
    <property type="term" value="P:pectin catabolic process"/>
    <property type="evidence" value="ECO:0007669"/>
    <property type="project" value="UniProtKB-UniPathway"/>
</dbReference>
<reference evidence="6" key="2">
    <citation type="submission" date="2025-08" db="UniProtKB">
        <authorList>
            <consortium name="RefSeq"/>
        </authorList>
    </citation>
    <scope>IDENTIFICATION</scope>
    <source>
        <tissue evidence="6">Young leaves</tissue>
    </source>
</reference>
<dbReference type="SUPFAM" id="SSF51126">
    <property type="entry name" value="Pectin lyase-like"/>
    <property type="match status" value="1"/>
</dbReference>